<feature type="compositionally biased region" description="Pro residues" evidence="1">
    <location>
        <begin position="57"/>
        <end position="68"/>
    </location>
</feature>
<keyword evidence="3" id="KW-1185">Reference proteome</keyword>
<organism evidence="2 3">
    <name type="scientific">Sciurus carolinensis</name>
    <name type="common">Eastern gray squirrel</name>
    <dbReference type="NCBI Taxonomy" id="30640"/>
    <lineage>
        <taxon>Eukaryota</taxon>
        <taxon>Metazoa</taxon>
        <taxon>Chordata</taxon>
        <taxon>Craniata</taxon>
        <taxon>Vertebrata</taxon>
        <taxon>Euteleostomi</taxon>
        <taxon>Mammalia</taxon>
        <taxon>Eutheria</taxon>
        <taxon>Euarchontoglires</taxon>
        <taxon>Glires</taxon>
        <taxon>Rodentia</taxon>
        <taxon>Sciuromorpha</taxon>
        <taxon>Sciuridae</taxon>
        <taxon>Sciurinae</taxon>
        <taxon>Sciurini</taxon>
        <taxon>Sciurus</taxon>
    </lineage>
</organism>
<name>A0AA41MUA9_SCICA</name>
<dbReference type="EMBL" id="JAATJV010311843">
    <property type="protein sequence ID" value="MBZ3877932.1"/>
    <property type="molecule type" value="Genomic_DNA"/>
</dbReference>
<feature type="region of interest" description="Disordered" evidence="1">
    <location>
        <begin position="1"/>
        <end position="117"/>
    </location>
</feature>
<dbReference type="Proteomes" id="UP001166674">
    <property type="component" value="Unassembled WGS sequence"/>
</dbReference>
<protein>
    <submittedName>
        <fullName evidence="2">Zinc finger protein 598</fullName>
    </submittedName>
</protein>
<reference evidence="2" key="1">
    <citation type="submission" date="2020-03" db="EMBL/GenBank/DDBJ databases">
        <title>Studies in the Genomics of Life Span.</title>
        <authorList>
            <person name="Glass D."/>
        </authorList>
    </citation>
    <scope>NUCLEOTIDE SEQUENCE</scope>
    <source>
        <strain evidence="2">SUZIE</strain>
        <tissue evidence="2">Muscle</tissue>
    </source>
</reference>
<comment type="caution">
    <text evidence="2">The sequence shown here is derived from an EMBL/GenBank/DDBJ whole genome shotgun (WGS) entry which is preliminary data.</text>
</comment>
<accession>A0AA41MUA9</accession>
<feature type="compositionally biased region" description="Low complexity" evidence="1">
    <location>
        <begin position="94"/>
        <end position="117"/>
    </location>
</feature>
<gene>
    <name evidence="2" type="ORF">SUZIE_145415</name>
</gene>
<evidence type="ECO:0000313" key="3">
    <source>
        <dbReference type="Proteomes" id="UP001166674"/>
    </source>
</evidence>
<proteinExistence type="predicted"/>
<evidence type="ECO:0000313" key="2">
    <source>
        <dbReference type="EMBL" id="MBZ3877932.1"/>
    </source>
</evidence>
<feature type="compositionally biased region" description="Polar residues" evidence="1">
    <location>
        <begin position="74"/>
        <end position="85"/>
    </location>
</feature>
<sequence>MPTGTTAFLLGPASTQASTNVGKKKKVGSEKPGTTLFLQLPSDHTPNPWTEQAPEAPGTPPPTPPGLAPPVSKTPPNTGFYSLLSSHHPACIPSATNTTTTTTTTSSTKSPMLTSTP</sequence>
<evidence type="ECO:0000256" key="1">
    <source>
        <dbReference type="SAM" id="MobiDB-lite"/>
    </source>
</evidence>
<dbReference type="AlphaFoldDB" id="A0AA41MUA9"/>